<feature type="chain" id="PRO_5011601911" description="PRC-barrel domain-containing protein" evidence="1">
    <location>
        <begin position="26"/>
        <end position="170"/>
    </location>
</feature>
<gene>
    <name evidence="2" type="ORF">SAMN04488050_110159</name>
</gene>
<protein>
    <recommendedName>
        <fullName evidence="4">PRC-barrel domain-containing protein</fullName>
    </recommendedName>
</protein>
<dbReference type="OrthoDB" id="7743713at2"/>
<evidence type="ECO:0000313" key="3">
    <source>
        <dbReference type="Proteomes" id="UP000199392"/>
    </source>
</evidence>
<dbReference type="RefSeq" id="WP_092427692.1">
    <property type="nucleotide sequence ID" value="NZ_FNCL01000010.1"/>
</dbReference>
<organism evidence="2 3">
    <name type="scientific">Alloyangia pacifica</name>
    <dbReference type="NCBI Taxonomy" id="311180"/>
    <lineage>
        <taxon>Bacteria</taxon>
        <taxon>Pseudomonadati</taxon>
        <taxon>Pseudomonadota</taxon>
        <taxon>Alphaproteobacteria</taxon>
        <taxon>Rhodobacterales</taxon>
        <taxon>Roseobacteraceae</taxon>
        <taxon>Alloyangia</taxon>
    </lineage>
</organism>
<evidence type="ECO:0000313" key="2">
    <source>
        <dbReference type="EMBL" id="SFT10735.1"/>
    </source>
</evidence>
<sequence length="170" mass="17516">MTKRFLTTTTAALTMVIAGAIGAQAENEASVTEQAAQAVDAIGDTAYAIGETATDTAQAGVEAVGADEIYSDAADVSAQLDAAITNDALVRSSDGEIVGTVKKSEMDRGFVVIDLDGEMEGADERAIENASVRASQLSLNAEEELVLDMTKAEFAAALNDAVKVRIDAKG</sequence>
<feature type="signal peptide" evidence="1">
    <location>
        <begin position="1"/>
        <end position="25"/>
    </location>
</feature>
<keyword evidence="1" id="KW-0732">Signal</keyword>
<dbReference type="STRING" id="311180.SAMN04488050_110159"/>
<keyword evidence="3" id="KW-1185">Reference proteome</keyword>
<dbReference type="EMBL" id="FOZW01000010">
    <property type="protein sequence ID" value="SFT10735.1"/>
    <property type="molecule type" value="Genomic_DNA"/>
</dbReference>
<accession>A0A1I6VAT7</accession>
<evidence type="ECO:0000256" key="1">
    <source>
        <dbReference type="SAM" id="SignalP"/>
    </source>
</evidence>
<evidence type="ECO:0008006" key="4">
    <source>
        <dbReference type="Google" id="ProtNLM"/>
    </source>
</evidence>
<dbReference type="Proteomes" id="UP000199392">
    <property type="component" value="Unassembled WGS sequence"/>
</dbReference>
<dbReference type="AlphaFoldDB" id="A0A1I6VAT7"/>
<proteinExistence type="predicted"/>
<name>A0A1I6VAT7_9RHOB</name>
<reference evidence="3" key="1">
    <citation type="submission" date="2016-10" db="EMBL/GenBank/DDBJ databases">
        <authorList>
            <person name="Varghese N."/>
            <person name="Submissions S."/>
        </authorList>
    </citation>
    <scope>NUCLEOTIDE SEQUENCE [LARGE SCALE GENOMIC DNA]</scope>
    <source>
        <strain evidence="3">DSM 26894</strain>
    </source>
</reference>